<evidence type="ECO:0000256" key="5">
    <source>
        <dbReference type="SAM" id="MobiDB-lite"/>
    </source>
</evidence>
<dbReference type="Proteomes" id="UP000238083">
    <property type="component" value="Unassembled WGS sequence"/>
</dbReference>
<gene>
    <name evidence="7" type="ORF">CLV37_108194</name>
</gene>
<keyword evidence="3" id="KW-0804">Transcription</keyword>
<keyword evidence="2 4" id="KW-0238">DNA-binding</keyword>
<proteinExistence type="predicted"/>
<dbReference type="PROSITE" id="PS50977">
    <property type="entry name" value="HTH_TETR_2"/>
    <property type="match status" value="1"/>
</dbReference>
<keyword evidence="1" id="KW-0805">Transcription regulation</keyword>
<accession>A0A2T0R1X8</accession>
<evidence type="ECO:0000256" key="3">
    <source>
        <dbReference type="ARBA" id="ARBA00023163"/>
    </source>
</evidence>
<dbReference type="SUPFAM" id="SSF46689">
    <property type="entry name" value="Homeodomain-like"/>
    <property type="match status" value="1"/>
</dbReference>
<feature type="domain" description="HTH tetR-type" evidence="6">
    <location>
        <begin position="58"/>
        <end position="118"/>
    </location>
</feature>
<dbReference type="PRINTS" id="PR00455">
    <property type="entry name" value="HTHTETR"/>
</dbReference>
<dbReference type="PANTHER" id="PTHR30055:SF234">
    <property type="entry name" value="HTH-TYPE TRANSCRIPTIONAL REGULATOR BETI"/>
    <property type="match status" value="1"/>
</dbReference>
<evidence type="ECO:0000256" key="2">
    <source>
        <dbReference type="ARBA" id="ARBA00023125"/>
    </source>
</evidence>
<dbReference type="InterPro" id="IPR001647">
    <property type="entry name" value="HTH_TetR"/>
</dbReference>
<sequence length="240" mass="26186">MTPSTSAGRAGLTLTLPHHVVKQFRRAARRPRRDYPSPVPAPADAVPPREDGRRLRYRHRREELLQAATEHVVAEGLAQASLRRVAEGVGVSHAALLHHFGTREDLLAEIVERVLTRAFSAPGLHEGDPDGPLRALWRHATAEPGRRHVRLFLAVTGQALYDEGLAATVSRSVRERTDLIAAGFAAAGADPATARSLGTLVLSTMRGLLLDRLVTGDTDRVDAAFELFVRGLETAYPRRS</sequence>
<protein>
    <submittedName>
        <fullName evidence="7">TetR family transcriptional regulator</fullName>
    </submittedName>
</protein>
<dbReference type="AlphaFoldDB" id="A0A2T0R1X8"/>
<dbReference type="GO" id="GO:0003700">
    <property type="term" value="F:DNA-binding transcription factor activity"/>
    <property type="evidence" value="ECO:0007669"/>
    <property type="project" value="TreeGrafter"/>
</dbReference>
<dbReference type="SUPFAM" id="SSF48498">
    <property type="entry name" value="Tetracyclin repressor-like, C-terminal domain"/>
    <property type="match status" value="1"/>
</dbReference>
<dbReference type="EMBL" id="PVZF01000008">
    <property type="protein sequence ID" value="PRY13524.1"/>
    <property type="molecule type" value="Genomic_DNA"/>
</dbReference>
<dbReference type="InterPro" id="IPR050109">
    <property type="entry name" value="HTH-type_TetR-like_transc_reg"/>
</dbReference>
<dbReference type="InterPro" id="IPR036271">
    <property type="entry name" value="Tet_transcr_reg_TetR-rel_C_sf"/>
</dbReference>
<evidence type="ECO:0000313" key="8">
    <source>
        <dbReference type="Proteomes" id="UP000238083"/>
    </source>
</evidence>
<dbReference type="Gene3D" id="1.10.357.10">
    <property type="entry name" value="Tetracycline Repressor, domain 2"/>
    <property type="match status" value="1"/>
</dbReference>
<reference evidence="7 8" key="1">
    <citation type="submission" date="2018-03" db="EMBL/GenBank/DDBJ databases">
        <title>Genomic Encyclopedia of Archaeal and Bacterial Type Strains, Phase II (KMG-II): from individual species to whole genera.</title>
        <authorList>
            <person name="Goeker M."/>
        </authorList>
    </citation>
    <scope>NUCLEOTIDE SEQUENCE [LARGE SCALE GENOMIC DNA]</scope>
    <source>
        <strain evidence="7 8">DSM 19711</strain>
    </source>
</reference>
<keyword evidence="8" id="KW-1185">Reference proteome</keyword>
<dbReference type="InterPro" id="IPR009057">
    <property type="entry name" value="Homeodomain-like_sf"/>
</dbReference>
<evidence type="ECO:0000256" key="4">
    <source>
        <dbReference type="PROSITE-ProRule" id="PRU00335"/>
    </source>
</evidence>
<comment type="caution">
    <text evidence="7">The sequence shown here is derived from an EMBL/GenBank/DDBJ whole genome shotgun (WGS) entry which is preliminary data.</text>
</comment>
<feature type="DNA-binding region" description="H-T-H motif" evidence="4">
    <location>
        <begin position="81"/>
        <end position="100"/>
    </location>
</feature>
<evidence type="ECO:0000259" key="6">
    <source>
        <dbReference type="PROSITE" id="PS50977"/>
    </source>
</evidence>
<dbReference type="PANTHER" id="PTHR30055">
    <property type="entry name" value="HTH-TYPE TRANSCRIPTIONAL REGULATOR RUTR"/>
    <property type="match status" value="1"/>
</dbReference>
<organism evidence="7 8">
    <name type="scientific">Kineococcus rhizosphaerae</name>
    <dbReference type="NCBI Taxonomy" id="559628"/>
    <lineage>
        <taxon>Bacteria</taxon>
        <taxon>Bacillati</taxon>
        <taxon>Actinomycetota</taxon>
        <taxon>Actinomycetes</taxon>
        <taxon>Kineosporiales</taxon>
        <taxon>Kineosporiaceae</taxon>
        <taxon>Kineococcus</taxon>
    </lineage>
</organism>
<dbReference type="Pfam" id="PF00440">
    <property type="entry name" value="TetR_N"/>
    <property type="match status" value="1"/>
</dbReference>
<dbReference type="GO" id="GO:0000976">
    <property type="term" value="F:transcription cis-regulatory region binding"/>
    <property type="evidence" value="ECO:0007669"/>
    <property type="project" value="TreeGrafter"/>
</dbReference>
<name>A0A2T0R1X8_9ACTN</name>
<evidence type="ECO:0000313" key="7">
    <source>
        <dbReference type="EMBL" id="PRY13524.1"/>
    </source>
</evidence>
<feature type="region of interest" description="Disordered" evidence="5">
    <location>
        <begin position="26"/>
        <end position="53"/>
    </location>
</feature>
<evidence type="ECO:0000256" key="1">
    <source>
        <dbReference type="ARBA" id="ARBA00023015"/>
    </source>
</evidence>